<dbReference type="AlphaFoldDB" id="G4T374"/>
<dbReference type="KEGG" id="mah:MEALZ_3151"/>
<dbReference type="Pfam" id="PF01584">
    <property type="entry name" value="CheW"/>
    <property type="match status" value="1"/>
</dbReference>
<evidence type="ECO:0000313" key="3">
    <source>
        <dbReference type="Proteomes" id="UP000008315"/>
    </source>
</evidence>
<name>G4T374_META2</name>
<dbReference type="HOGENOM" id="CLU_062232_1_0_6"/>
<protein>
    <submittedName>
        <fullName evidence="2">CheW protein</fullName>
    </submittedName>
</protein>
<sequence>MKGLNGNNLDIEQQVIHQELALDSYLKTLLEEMPTEESEVIMPPEPEAKAPIPTARVESKIKEKSETIAKTSALVELQLVPKPTMPLAVMPSWAQYEFQALFFRIGQLILATPLVELSRAVKFDKTITKIPGQPSWFIGLLEDQERKIGILDSGQLILGKGYANKRNLIEQPFKSMLITQDGNWGLACDELLSIGKVRPEQVRWRTHRKQRPWLIGTVIEELTAVIDVKQLTPRRKVKR</sequence>
<dbReference type="STRING" id="1091494.MEALZ_3151"/>
<gene>
    <name evidence="2" type="ordered locus">MEALZ_3151</name>
</gene>
<keyword evidence="3" id="KW-1185">Reference proteome</keyword>
<dbReference type="SUPFAM" id="SSF50341">
    <property type="entry name" value="CheW-like"/>
    <property type="match status" value="1"/>
</dbReference>
<dbReference type="InterPro" id="IPR036061">
    <property type="entry name" value="CheW-like_dom_sf"/>
</dbReference>
<evidence type="ECO:0000313" key="2">
    <source>
        <dbReference type="EMBL" id="CCE24816.1"/>
    </source>
</evidence>
<organism evidence="2 3">
    <name type="scientific">Methylotuvimicrobium alcaliphilum (strain DSM 19304 / NCIMB 14124 / VKM B-2133 / 20Z)</name>
    <name type="common">Methylomicrobium alcaliphilum</name>
    <dbReference type="NCBI Taxonomy" id="1091494"/>
    <lineage>
        <taxon>Bacteria</taxon>
        <taxon>Pseudomonadati</taxon>
        <taxon>Pseudomonadota</taxon>
        <taxon>Gammaproteobacteria</taxon>
        <taxon>Methylococcales</taxon>
        <taxon>Methylococcaceae</taxon>
        <taxon>Methylotuvimicrobium</taxon>
    </lineage>
</organism>
<proteinExistence type="predicted"/>
<dbReference type="Proteomes" id="UP000008315">
    <property type="component" value="Chromosome"/>
</dbReference>
<dbReference type="PROSITE" id="PS50851">
    <property type="entry name" value="CHEW"/>
    <property type="match status" value="1"/>
</dbReference>
<dbReference type="PATRIC" id="fig|271065.3.peg.3245"/>
<feature type="domain" description="CheW-like" evidence="1">
    <location>
        <begin position="97"/>
        <end position="237"/>
    </location>
</feature>
<dbReference type="RefSeq" id="WP_014149576.1">
    <property type="nucleotide sequence ID" value="NC_016112.1"/>
</dbReference>
<dbReference type="InterPro" id="IPR002545">
    <property type="entry name" value="CheW-lke_dom"/>
</dbReference>
<dbReference type="GO" id="GO:0007165">
    <property type="term" value="P:signal transduction"/>
    <property type="evidence" value="ECO:0007669"/>
    <property type="project" value="InterPro"/>
</dbReference>
<reference evidence="3" key="1">
    <citation type="journal article" date="2012" name="J. Bacteriol.">
        <title>Genome sequence of the haloalkaliphilic methanotrophic bacterium Methylomicrobium alcaliphilum 20Z.</title>
        <authorList>
            <person name="Vuilleumier S."/>
            <person name="Khmelenina V.N."/>
            <person name="Bringel F."/>
            <person name="Reshetnikov A.S."/>
            <person name="Lajus A."/>
            <person name="Mangenot S."/>
            <person name="Rouy Z."/>
            <person name="Op den Camp H.J."/>
            <person name="Jetten M.S."/>
            <person name="Dispirito A.A."/>
            <person name="Dunfield P."/>
            <person name="Klotz M.G."/>
            <person name="Semrau J.D."/>
            <person name="Stein L.Y."/>
            <person name="Barbe V."/>
            <person name="Medigue C."/>
            <person name="Trotsenko Y.A."/>
            <person name="Kalyuzhnaya M.G."/>
        </authorList>
    </citation>
    <scope>NUCLEOTIDE SEQUENCE [LARGE SCALE GENOMIC DNA]</scope>
    <source>
        <strain evidence="3">DSM 19304 / NCIMB 14124 / VKM B-2133 / 20Z</strain>
    </source>
</reference>
<evidence type="ECO:0000259" key="1">
    <source>
        <dbReference type="PROSITE" id="PS50851"/>
    </source>
</evidence>
<dbReference type="EMBL" id="FO082060">
    <property type="protein sequence ID" value="CCE24816.1"/>
    <property type="molecule type" value="Genomic_DNA"/>
</dbReference>
<accession>G4T374</accession>
<dbReference type="GO" id="GO:0006935">
    <property type="term" value="P:chemotaxis"/>
    <property type="evidence" value="ECO:0007669"/>
    <property type="project" value="InterPro"/>
</dbReference>